<evidence type="ECO:0000256" key="3">
    <source>
        <dbReference type="ARBA" id="ARBA00022723"/>
    </source>
</evidence>
<dbReference type="SUPFAM" id="SSF102114">
    <property type="entry name" value="Radical SAM enzymes"/>
    <property type="match status" value="1"/>
</dbReference>
<evidence type="ECO:0000256" key="1">
    <source>
        <dbReference type="ARBA" id="ARBA00001966"/>
    </source>
</evidence>
<dbReference type="Gene3D" id="3.20.20.70">
    <property type="entry name" value="Aldolase class I"/>
    <property type="match status" value="1"/>
</dbReference>
<evidence type="ECO:0000256" key="2">
    <source>
        <dbReference type="ARBA" id="ARBA00022691"/>
    </source>
</evidence>
<reference evidence="7 8" key="1">
    <citation type="submission" date="2017-06" db="EMBL/GenBank/DDBJ databases">
        <title>Sequencing and comparative analysis of myxobacterial genomes.</title>
        <authorList>
            <person name="Rupp O."/>
            <person name="Goesmann A."/>
            <person name="Sogaard-Andersen L."/>
        </authorList>
    </citation>
    <scope>NUCLEOTIDE SEQUENCE [LARGE SCALE GENOMIC DNA]</scope>
    <source>
        <strain evidence="7 8">DSM 52655</strain>
    </source>
</reference>
<dbReference type="RefSeq" id="WP_095987266.1">
    <property type="nucleotide sequence ID" value="NZ_CP022098.1"/>
</dbReference>
<dbReference type="SFLD" id="SFLDG01386">
    <property type="entry name" value="main_SPASM_domain-containing"/>
    <property type="match status" value="1"/>
</dbReference>
<dbReference type="PROSITE" id="PS51918">
    <property type="entry name" value="RADICAL_SAM"/>
    <property type="match status" value="1"/>
</dbReference>
<dbReference type="SFLD" id="SFLDG01072">
    <property type="entry name" value="dehydrogenase_like"/>
    <property type="match status" value="1"/>
</dbReference>
<organism evidence="7 8">
    <name type="scientific">Cystobacter fuscus</name>
    <dbReference type="NCBI Taxonomy" id="43"/>
    <lineage>
        <taxon>Bacteria</taxon>
        <taxon>Pseudomonadati</taxon>
        <taxon>Myxococcota</taxon>
        <taxon>Myxococcia</taxon>
        <taxon>Myxococcales</taxon>
        <taxon>Cystobacterineae</taxon>
        <taxon>Archangiaceae</taxon>
        <taxon>Cystobacter</taxon>
    </lineage>
</organism>
<dbReference type="AlphaFoldDB" id="A0A250J6G4"/>
<dbReference type="SFLD" id="SFLDG01384">
    <property type="entry name" value="thioether_bond_formation_requi"/>
    <property type="match status" value="1"/>
</dbReference>
<dbReference type="SFLD" id="SFLDG01067">
    <property type="entry name" value="SPASM/twitch_domain_containing"/>
    <property type="match status" value="1"/>
</dbReference>
<evidence type="ECO:0000313" key="7">
    <source>
        <dbReference type="EMBL" id="ATB39203.1"/>
    </source>
</evidence>
<dbReference type="EMBL" id="CP022098">
    <property type="protein sequence ID" value="ATB39203.1"/>
    <property type="molecule type" value="Genomic_DNA"/>
</dbReference>
<name>A0A250J6G4_9BACT</name>
<keyword evidence="2" id="KW-0949">S-adenosyl-L-methionine</keyword>
<dbReference type="PANTHER" id="PTHR43273">
    <property type="entry name" value="ANAEROBIC SULFATASE-MATURATING ENZYME HOMOLOG ASLB-RELATED"/>
    <property type="match status" value="1"/>
</dbReference>
<keyword evidence="4" id="KW-0408">Iron</keyword>
<dbReference type="InterPro" id="IPR058240">
    <property type="entry name" value="rSAM_sf"/>
</dbReference>
<dbReference type="GO" id="GO:0046872">
    <property type="term" value="F:metal ion binding"/>
    <property type="evidence" value="ECO:0007669"/>
    <property type="project" value="UniProtKB-KW"/>
</dbReference>
<keyword evidence="3" id="KW-0479">Metal-binding</keyword>
<dbReference type="PANTHER" id="PTHR43273:SF8">
    <property type="entry name" value="RADICAL SAM DOMAIN PROTEIN"/>
    <property type="match status" value="1"/>
</dbReference>
<dbReference type="CDD" id="cd01335">
    <property type="entry name" value="Radical_SAM"/>
    <property type="match status" value="1"/>
</dbReference>
<dbReference type="InterPro" id="IPR023867">
    <property type="entry name" value="Sulphatase_maturase_rSAM"/>
</dbReference>
<accession>A0A250J6G4</accession>
<keyword evidence="5" id="KW-0411">Iron-sulfur</keyword>
<dbReference type="GO" id="GO:0016491">
    <property type="term" value="F:oxidoreductase activity"/>
    <property type="evidence" value="ECO:0007669"/>
    <property type="project" value="InterPro"/>
</dbReference>
<dbReference type="GO" id="GO:0051536">
    <property type="term" value="F:iron-sulfur cluster binding"/>
    <property type="evidence" value="ECO:0007669"/>
    <property type="project" value="UniProtKB-KW"/>
</dbReference>
<dbReference type="Pfam" id="PF04055">
    <property type="entry name" value="Radical_SAM"/>
    <property type="match status" value="1"/>
</dbReference>
<evidence type="ECO:0000256" key="4">
    <source>
        <dbReference type="ARBA" id="ARBA00023004"/>
    </source>
</evidence>
<dbReference type="InterPro" id="IPR013785">
    <property type="entry name" value="Aldolase_TIM"/>
</dbReference>
<dbReference type="SFLD" id="SFLDS00029">
    <property type="entry name" value="Radical_SAM"/>
    <property type="match status" value="1"/>
</dbReference>
<evidence type="ECO:0000259" key="6">
    <source>
        <dbReference type="PROSITE" id="PS51918"/>
    </source>
</evidence>
<feature type="domain" description="Radical SAM core" evidence="6">
    <location>
        <begin position="13"/>
        <end position="255"/>
    </location>
</feature>
<evidence type="ECO:0000313" key="8">
    <source>
        <dbReference type="Proteomes" id="UP000217257"/>
    </source>
</evidence>
<dbReference type="Proteomes" id="UP000217257">
    <property type="component" value="Chromosome"/>
</dbReference>
<evidence type="ECO:0000256" key="5">
    <source>
        <dbReference type="ARBA" id="ARBA00023014"/>
    </source>
</evidence>
<sequence>MSATPVPTTTSNEALSFDIVLKVAERCNLACDYCYYYMQEFSGYKNKAFITQEVMDELPGFLVRSVNDLKLGQLHVVFHGGEPLLLKKSIFDSLCTTIRNTLEGKVKVAFAIQTNGVLIDEEWISLFEKHKFKVGVSIDGSREIHDRRRPDHAGRGSYEATVRGLRALQAAASQGRLNNVGAICVVHPSNESDKLLEHFVRELGIRNPNLNFPRGGWDNPDAVKWNQEVESHRKLVRYTLDQLIYPQFHFVRSISDVLLALRSTQGAEFNDQRKSRRHHIATISSEGDILVDDNMLGLDERFANTGVKIFGKSLRDLLESPTWQMLNDAIDQVPAECQGCEWFRSCRSGELFNRYSKAEGFAKKSVLCDTIKMIHEEVAGFLVKKTRVSVEDLAGRLSQPTTSTAKDTYQALMK</sequence>
<gene>
    <name evidence="7" type="ORF">CYFUS_004644</name>
</gene>
<comment type="cofactor">
    <cofactor evidence="1">
        <name>[4Fe-4S] cluster</name>
        <dbReference type="ChEBI" id="CHEBI:49883"/>
    </cofactor>
</comment>
<dbReference type="KEGG" id="cfus:CYFUS_004644"/>
<dbReference type="InterPro" id="IPR007197">
    <property type="entry name" value="rSAM"/>
</dbReference>
<proteinExistence type="predicted"/>
<protein>
    <submittedName>
        <fullName evidence="7">Arylsulfatase</fullName>
    </submittedName>
</protein>